<evidence type="ECO:0000313" key="1">
    <source>
        <dbReference type="EMBL" id="EWM21049.1"/>
    </source>
</evidence>
<name>W7TK01_9STRA</name>
<protein>
    <submittedName>
        <fullName evidence="1">Uncharacterized protein</fullName>
    </submittedName>
</protein>
<evidence type="ECO:0000313" key="2">
    <source>
        <dbReference type="Proteomes" id="UP000019335"/>
    </source>
</evidence>
<dbReference type="Proteomes" id="UP000019335">
    <property type="component" value="Unassembled WGS sequence"/>
</dbReference>
<dbReference type="AlphaFoldDB" id="W7TK01"/>
<dbReference type="EMBL" id="AZIL01002680">
    <property type="protein sequence ID" value="EWM21049.1"/>
    <property type="molecule type" value="Genomic_DNA"/>
</dbReference>
<keyword evidence="2" id="KW-1185">Reference proteome</keyword>
<organism evidence="1 2">
    <name type="scientific">Nannochloropsis gaditana</name>
    <dbReference type="NCBI Taxonomy" id="72520"/>
    <lineage>
        <taxon>Eukaryota</taxon>
        <taxon>Sar</taxon>
        <taxon>Stramenopiles</taxon>
        <taxon>Ochrophyta</taxon>
        <taxon>Eustigmatophyceae</taxon>
        <taxon>Eustigmatales</taxon>
        <taxon>Monodopsidaceae</taxon>
        <taxon>Nannochloropsis</taxon>
    </lineage>
</organism>
<gene>
    <name evidence="1" type="ORF">Naga_100221g8</name>
</gene>
<sequence length="82" mass="9573">MSTGRTLSKRGFGEACTRHGLRDHYDLFQDSMRAQCYAFMVSPLFYGNGGVTQIIKRRQAPVRHCQHAHQRRNMTWMPSSWI</sequence>
<proteinExistence type="predicted"/>
<accession>W7TK01</accession>
<reference evidence="1 2" key="1">
    <citation type="journal article" date="2014" name="Mol. Plant">
        <title>Chromosome Scale Genome Assembly and Transcriptome Profiling of Nannochloropsis gaditana in Nitrogen Depletion.</title>
        <authorList>
            <person name="Corteggiani Carpinelli E."/>
            <person name="Telatin A."/>
            <person name="Vitulo N."/>
            <person name="Forcato C."/>
            <person name="D'Angelo M."/>
            <person name="Schiavon R."/>
            <person name="Vezzi A."/>
            <person name="Giacometti G.M."/>
            <person name="Morosinotto T."/>
            <person name="Valle G."/>
        </authorList>
    </citation>
    <scope>NUCLEOTIDE SEQUENCE [LARGE SCALE GENOMIC DNA]</scope>
    <source>
        <strain evidence="1 2">B-31</strain>
    </source>
</reference>
<comment type="caution">
    <text evidence="1">The sequence shown here is derived from an EMBL/GenBank/DDBJ whole genome shotgun (WGS) entry which is preliminary data.</text>
</comment>